<dbReference type="InterPro" id="IPR028227">
    <property type="entry name" value="UPF0449"/>
</dbReference>
<dbReference type="Pfam" id="PF15136">
    <property type="entry name" value="UPF0449"/>
    <property type="match status" value="1"/>
</dbReference>
<evidence type="ECO:0000256" key="1">
    <source>
        <dbReference type="ARBA" id="ARBA00006137"/>
    </source>
</evidence>
<dbReference type="PANTHER" id="PTHR34766">
    <property type="entry name" value="UPF0449 PROTEIN C19ORF25"/>
    <property type="match status" value="1"/>
</dbReference>
<accession>A0AAV2AS54</accession>
<keyword evidence="2" id="KW-0175">Coiled coil</keyword>
<reference evidence="4 5" key="1">
    <citation type="submission" date="2024-04" db="EMBL/GenBank/DDBJ databases">
        <authorList>
            <person name="Rising A."/>
            <person name="Reimegard J."/>
            <person name="Sonavane S."/>
            <person name="Akerstrom W."/>
            <person name="Nylinder S."/>
            <person name="Hedman E."/>
            <person name="Kallberg Y."/>
        </authorList>
    </citation>
    <scope>NUCLEOTIDE SEQUENCE [LARGE SCALE GENOMIC DNA]</scope>
</reference>
<dbReference type="AlphaFoldDB" id="A0AAV2AS54"/>
<feature type="coiled-coil region" evidence="2">
    <location>
        <begin position="77"/>
        <end position="118"/>
    </location>
</feature>
<protein>
    <submittedName>
        <fullName evidence="4">Uncharacterized protein</fullName>
    </submittedName>
</protein>
<comment type="caution">
    <text evidence="4">The sequence shown here is derived from an EMBL/GenBank/DDBJ whole genome shotgun (WGS) entry which is preliminary data.</text>
</comment>
<evidence type="ECO:0000256" key="3">
    <source>
        <dbReference type="SAM" id="MobiDB-lite"/>
    </source>
</evidence>
<gene>
    <name evidence="4" type="ORF">LARSCL_LOCUS14494</name>
</gene>
<evidence type="ECO:0000313" key="5">
    <source>
        <dbReference type="Proteomes" id="UP001497382"/>
    </source>
</evidence>
<name>A0AAV2AS54_9ARAC</name>
<organism evidence="4 5">
    <name type="scientific">Larinioides sclopetarius</name>
    <dbReference type="NCBI Taxonomy" id="280406"/>
    <lineage>
        <taxon>Eukaryota</taxon>
        <taxon>Metazoa</taxon>
        <taxon>Ecdysozoa</taxon>
        <taxon>Arthropoda</taxon>
        <taxon>Chelicerata</taxon>
        <taxon>Arachnida</taxon>
        <taxon>Araneae</taxon>
        <taxon>Araneomorphae</taxon>
        <taxon>Entelegynae</taxon>
        <taxon>Araneoidea</taxon>
        <taxon>Araneidae</taxon>
        <taxon>Larinioides</taxon>
    </lineage>
</organism>
<sequence length="125" mass="14320">MFKRKTALPARPPIPSKDEIVDDLTQATPDDVVFKIDPKTKLNLSDVHGMISLPDLKDPAPRDQSDDLDPNQAYLKVASFVEKMNHLEKYLTELERNKNNLENLEESLLTDIAKVEEEFKKRSET</sequence>
<evidence type="ECO:0000313" key="4">
    <source>
        <dbReference type="EMBL" id="CAL1286883.1"/>
    </source>
</evidence>
<evidence type="ECO:0000256" key="2">
    <source>
        <dbReference type="SAM" id="Coils"/>
    </source>
</evidence>
<feature type="region of interest" description="Disordered" evidence="3">
    <location>
        <begin position="1"/>
        <end position="20"/>
    </location>
</feature>
<dbReference type="Proteomes" id="UP001497382">
    <property type="component" value="Unassembled WGS sequence"/>
</dbReference>
<dbReference type="EMBL" id="CAXIEN010000209">
    <property type="protein sequence ID" value="CAL1286883.1"/>
    <property type="molecule type" value="Genomic_DNA"/>
</dbReference>
<dbReference type="PANTHER" id="PTHR34766:SF1">
    <property type="entry name" value="UPF0449 PROTEIN C19ORF25"/>
    <property type="match status" value="1"/>
</dbReference>
<proteinExistence type="inferred from homology"/>
<keyword evidence="5" id="KW-1185">Reference proteome</keyword>
<comment type="similarity">
    <text evidence="1">Belongs to the UPF0449 family.</text>
</comment>